<protein>
    <submittedName>
        <fullName evidence="1">Uncharacterized protein</fullName>
    </submittedName>
</protein>
<dbReference type="EMBL" id="BGPR01000008">
    <property type="protein sequence ID" value="GBL75541.1"/>
    <property type="molecule type" value="Genomic_DNA"/>
</dbReference>
<keyword evidence="2" id="KW-1185">Reference proteome</keyword>
<gene>
    <name evidence="1" type="ORF">AVEN_154884_1</name>
</gene>
<reference evidence="1 2" key="1">
    <citation type="journal article" date="2019" name="Sci. Rep.">
        <title>Orb-weaving spider Araneus ventricosus genome elucidates the spidroin gene catalogue.</title>
        <authorList>
            <person name="Kono N."/>
            <person name="Nakamura H."/>
            <person name="Ohtoshi R."/>
            <person name="Moran D.A.P."/>
            <person name="Shinohara A."/>
            <person name="Yoshida Y."/>
            <person name="Fujiwara M."/>
            <person name="Mori M."/>
            <person name="Tomita M."/>
            <person name="Arakawa K."/>
        </authorList>
    </citation>
    <scope>NUCLEOTIDE SEQUENCE [LARGE SCALE GENOMIC DNA]</scope>
</reference>
<organism evidence="1 2">
    <name type="scientific">Araneus ventricosus</name>
    <name type="common">Orbweaver spider</name>
    <name type="synonym">Epeira ventricosa</name>
    <dbReference type="NCBI Taxonomy" id="182803"/>
    <lineage>
        <taxon>Eukaryota</taxon>
        <taxon>Metazoa</taxon>
        <taxon>Ecdysozoa</taxon>
        <taxon>Arthropoda</taxon>
        <taxon>Chelicerata</taxon>
        <taxon>Arachnida</taxon>
        <taxon>Araneae</taxon>
        <taxon>Araneomorphae</taxon>
        <taxon>Entelegynae</taxon>
        <taxon>Araneoidea</taxon>
        <taxon>Araneidae</taxon>
        <taxon>Araneus</taxon>
    </lineage>
</organism>
<proteinExistence type="predicted"/>
<comment type="caution">
    <text evidence="1">The sequence shown here is derived from an EMBL/GenBank/DDBJ whole genome shotgun (WGS) entry which is preliminary data.</text>
</comment>
<dbReference type="AlphaFoldDB" id="A0A4Y2A6U2"/>
<accession>A0A4Y2A6U2</accession>
<dbReference type="Proteomes" id="UP000499080">
    <property type="component" value="Unassembled WGS sequence"/>
</dbReference>
<sequence length="92" mass="10600">MQSTPTAKLAKIHKIFYVASFQSLRQLQCSRRLMFLLLISRSRCGVKWLTRMGYHSWDSNHSAILSYTWCTGIWNHLVATTSGSGDTTNWDM</sequence>
<name>A0A4Y2A6U2_ARAVE</name>
<evidence type="ECO:0000313" key="1">
    <source>
        <dbReference type="EMBL" id="GBL75541.1"/>
    </source>
</evidence>
<evidence type="ECO:0000313" key="2">
    <source>
        <dbReference type="Proteomes" id="UP000499080"/>
    </source>
</evidence>